<name>A0A926E9F0_9FIRM</name>
<proteinExistence type="predicted"/>
<gene>
    <name evidence="1" type="ORF">H8692_05210</name>
</gene>
<dbReference type="AlphaFoldDB" id="A0A926E9F0"/>
<dbReference type="RefSeq" id="WP_187525140.1">
    <property type="nucleotide sequence ID" value="NZ_JACRTA010000002.1"/>
</dbReference>
<reference evidence="1" key="1">
    <citation type="submission" date="2020-08" db="EMBL/GenBank/DDBJ databases">
        <title>Genome public.</title>
        <authorList>
            <person name="Liu C."/>
            <person name="Sun Q."/>
        </authorList>
    </citation>
    <scope>NUCLEOTIDE SEQUENCE</scope>
    <source>
        <strain evidence="1">NSJ-24</strain>
    </source>
</reference>
<keyword evidence="2" id="KW-1185">Reference proteome</keyword>
<accession>A0A926E9F0</accession>
<evidence type="ECO:0000313" key="1">
    <source>
        <dbReference type="EMBL" id="MBC8568164.1"/>
    </source>
</evidence>
<dbReference type="EMBL" id="JACRTA010000002">
    <property type="protein sequence ID" value="MBC8568164.1"/>
    <property type="molecule type" value="Genomic_DNA"/>
</dbReference>
<evidence type="ECO:0000313" key="2">
    <source>
        <dbReference type="Proteomes" id="UP000610862"/>
    </source>
</evidence>
<organism evidence="1 2">
    <name type="scientific">Lentihominibacter hominis</name>
    <dbReference type="NCBI Taxonomy" id="2763645"/>
    <lineage>
        <taxon>Bacteria</taxon>
        <taxon>Bacillati</taxon>
        <taxon>Bacillota</taxon>
        <taxon>Clostridia</taxon>
        <taxon>Peptostreptococcales</taxon>
        <taxon>Anaerovoracaceae</taxon>
        <taxon>Lentihominibacter</taxon>
    </lineage>
</organism>
<comment type="caution">
    <text evidence="1">The sequence shown here is derived from an EMBL/GenBank/DDBJ whole genome shotgun (WGS) entry which is preliminary data.</text>
</comment>
<sequence>MSMIYNEKCLWNIGIGQNYLRMLSYEKTVGGKGMSPYDPQELLLCGKVGKNNRVTERKNRPLACLLRDGEQMTFADRKELYESKGITGNKKTF</sequence>
<protein>
    <submittedName>
        <fullName evidence="1">Uncharacterized protein</fullName>
    </submittedName>
</protein>
<dbReference type="Proteomes" id="UP000610862">
    <property type="component" value="Unassembled WGS sequence"/>
</dbReference>